<protein>
    <submittedName>
        <fullName evidence="2">Uncharacterized protein</fullName>
    </submittedName>
</protein>
<evidence type="ECO:0000256" key="1">
    <source>
        <dbReference type="SAM" id="MobiDB-lite"/>
    </source>
</evidence>
<gene>
    <name evidence="2" type="ORF">XENORESO_015305</name>
</gene>
<reference evidence="2 3" key="1">
    <citation type="submission" date="2021-06" db="EMBL/GenBank/DDBJ databases">
        <authorList>
            <person name="Palmer J.M."/>
        </authorList>
    </citation>
    <scope>NUCLEOTIDE SEQUENCE [LARGE SCALE GENOMIC DNA]</scope>
    <source>
        <strain evidence="2 3">XR_2019</strain>
        <tissue evidence="2">Muscle</tissue>
    </source>
</reference>
<proteinExistence type="predicted"/>
<feature type="compositionally biased region" description="Basic and acidic residues" evidence="1">
    <location>
        <begin position="12"/>
        <end position="25"/>
    </location>
</feature>
<organism evidence="2 3">
    <name type="scientific">Xenotaenia resolanae</name>
    <dbReference type="NCBI Taxonomy" id="208358"/>
    <lineage>
        <taxon>Eukaryota</taxon>
        <taxon>Metazoa</taxon>
        <taxon>Chordata</taxon>
        <taxon>Craniata</taxon>
        <taxon>Vertebrata</taxon>
        <taxon>Euteleostomi</taxon>
        <taxon>Actinopterygii</taxon>
        <taxon>Neopterygii</taxon>
        <taxon>Teleostei</taxon>
        <taxon>Neoteleostei</taxon>
        <taxon>Acanthomorphata</taxon>
        <taxon>Ovalentaria</taxon>
        <taxon>Atherinomorphae</taxon>
        <taxon>Cyprinodontiformes</taxon>
        <taxon>Goodeidae</taxon>
        <taxon>Xenotaenia</taxon>
    </lineage>
</organism>
<comment type="caution">
    <text evidence="2">The sequence shown here is derived from an EMBL/GenBank/DDBJ whole genome shotgun (WGS) entry which is preliminary data.</text>
</comment>
<feature type="region of interest" description="Disordered" evidence="1">
    <location>
        <begin position="1"/>
        <end position="56"/>
    </location>
</feature>
<evidence type="ECO:0000313" key="3">
    <source>
        <dbReference type="Proteomes" id="UP001444071"/>
    </source>
</evidence>
<feature type="non-terminal residue" evidence="2">
    <location>
        <position position="168"/>
    </location>
</feature>
<evidence type="ECO:0000313" key="2">
    <source>
        <dbReference type="EMBL" id="MEQ2265957.1"/>
    </source>
</evidence>
<keyword evidence="3" id="KW-1185">Reference proteome</keyword>
<name>A0ABV0WBX5_9TELE</name>
<accession>A0ABV0WBX5</accession>
<sequence length="168" mass="18951">MSVRKRRYIVSDSEHSDVDPVRRMPNETPKSRVSKQDRHRRRITTPGAGAIGSSTTNTGLTSDEIWTSICKVLDAVSNLGVKIEEISQKIDALQEKVLTLPEGAHNMQFKTKTPKALSREIKRLHSALEEDMQYKGNERFASTHNMAVTAAISQAIEDQQEFEHDIIH</sequence>
<dbReference type="Proteomes" id="UP001444071">
    <property type="component" value="Unassembled WGS sequence"/>
</dbReference>
<dbReference type="PANTHER" id="PTHR14375:SF2">
    <property type="entry name" value="SIMILAR TO RIKEN CDNA 4931414P19"/>
    <property type="match status" value="1"/>
</dbReference>
<dbReference type="InterPro" id="IPR028101">
    <property type="entry name" value="DUF4616"/>
</dbReference>
<dbReference type="PANTHER" id="PTHR14375">
    <property type="entry name" value="SIMILAR TO RIKEN CDNA 4931414P19"/>
    <property type="match status" value="1"/>
</dbReference>
<dbReference type="EMBL" id="JAHRIM010034951">
    <property type="protein sequence ID" value="MEQ2265957.1"/>
    <property type="molecule type" value="Genomic_DNA"/>
</dbReference>